<accession>A0A7W9PD64</accession>
<dbReference type="EC" id="2.7.1.31" evidence="5"/>
<dbReference type="InterPro" id="IPR036129">
    <property type="entry name" value="Glycerate_kinase_sf"/>
</dbReference>
<organism evidence="5 6">
    <name type="scientific">Nocardia transvalensis</name>
    <dbReference type="NCBI Taxonomy" id="37333"/>
    <lineage>
        <taxon>Bacteria</taxon>
        <taxon>Bacillati</taxon>
        <taxon>Actinomycetota</taxon>
        <taxon>Actinomycetes</taxon>
        <taxon>Mycobacteriales</taxon>
        <taxon>Nocardiaceae</taxon>
        <taxon>Nocardia</taxon>
    </lineage>
</organism>
<evidence type="ECO:0000256" key="2">
    <source>
        <dbReference type="ARBA" id="ARBA00022679"/>
    </source>
</evidence>
<evidence type="ECO:0000313" key="6">
    <source>
        <dbReference type="Proteomes" id="UP000540412"/>
    </source>
</evidence>
<dbReference type="InterPro" id="IPR004381">
    <property type="entry name" value="Glycerate_kinase"/>
</dbReference>
<evidence type="ECO:0000256" key="1">
    <source>
        <dbReference type="ARBA" id="ARBA00006284"/>
    </source>
</evidence>
<evidence type="ECO:0000256" key="4">
    <source>
        <dbReference type="PIRNR" id="PIRNR006078"/>
    </source>
</evidence>
<dbReference type="Proteomes" id="UP000540412">
    <property type="component" value="Unassembled WGS sequence"/>
</dbReference>
<reference evidence="5 6" key="1">
    <citation type="submission" date="2020-08" db="EMBL/GenBank/DDBJ databases">
        <title>Sequencing the genomes of 1000 actinobacteria strains.</title>
        <authorList>
            <person name="Klenk H.-P."/>
        </authorList>
    </citation>
    <scope>NUCLEOTIDE SEQUENCE [LARGE SCALE GENOMIC DNA]</scope>
    <source>
        <strain evidence="5 6">DSM 43582</strain>
    </source>
</reference>
<dbReference type="InterPro" id="IPR018193">
    <property type="entry name" value="Glyc_kinase_flavodox-like_fold"/>
</dbReference>
<dbReference type="Gene3D" id="3.90.1510.10">
    <property type="entry name" value="Glycerate kinase, domain 2"/>
    <property type="match status" value="1"/>
</dbReference>
<name>A0A7W9PD64_9NOCA</name>
<dbReference type="PANTHER" id="PTHR21599:SF0">
    <property type="entry name" value="GLYCERATE KINASE"/>
    <property type="match status" value="1"/>
</dbReference>
<dbReference type="InterPro" id="IPR018197">
    <property type="entry name" value="Glycerate_kinase_RE-like"/>
</dbReference>
<keyword evidence="6" id="KW-1185">Reference proteome</keyword>
<evidence type="ECO:0000313" key="5">
    <source>
        <dbReference type="EMBL" id="MBB5914002.1"/>
    </source>
</evidence>
<dbReference type="SUPFAM" id="SSF110738">
    <property type="entry name" value="Glycerate kinase I"/>
    <property type="match status" value="1"/>
</dbReference>
<dbReference type="GO" id="GO:0031388">
    <property type="term" value="P:organic acid phosphorylation"/>
    <property type="evidence" value="ECO:0007669"/>
    <property type="project" value="UniProtKB-UniRule"/>
</dbReference>
<dbReference type="AlphaFoldDB" id="A0A7W9PD64"/>
<dbReference type="Pfam" id="PF02595">
    <property type="entry name" value="Gly_kinase"/>
    <property type="match status" value="1"/>
</dbReference>
<sequence>MVNGRVVVAPDKFKGSVSGPEAAGALAAGMVRAAPGVEVVRAPVADGGDGTVDAFLAAGWERVEVEAEGPTGVPGPTAYAVRDETAVIELAAVVGLAKLPGGHADPLHASTYGLGQVIAHALDRGVRTLVLGVGGSASSDGGAGMLQALGLRVLDVRGDEVPRGGAALARAVGVDRSGLHPALADISVTLASDVDNPLLGTHGAVAVFAPQKGADPQQCAVLEAALANWAKLVDPDGAERPGAGAAGGTGFGAMAVLGAVERSGIDVVLDLIGFESLVRGADLVVTGEGSFDEQTLRGKAPMGVCRAALAAGVPVVAVAGRCPLSENELRAAGFTACHTLAEIEPDPARSMAQAVPLLERIGAALATRYLAP</sequence>
<dbReference type="GO" id="GO:0008887">
    <property type="term" value="F:glycerate kinase activity"/>
    <property type="evidence" value="ECO:0007669"/>
    <property type="project" value="UniProtKB-UniRule"/>
</dbReference>
<dbReference type="Gene3D" id="3.40.50.10350">
    <property type="entry name" value="Glycerate kinase, domain 1"/>
    <property type="match status" value="1"/>
</dbReference>
<dbReference type="PIRSF" id="PIRSF006078">
    <property type="entry name" value="GlxK"/>
    <property type="match status" value="1"/>
</dbReference>
<dbReference type="PANTHER" id="PTHR21599">
    <property type="entry name" value="GLYCERATE KINASE"/>
    <property type="match status" value="1"/>
</dbReference>
<proteinExistence type="inferred from homology"/>
<comment type="caution">
    <text evidence="5">The sequence shown here is derived from an EMBL/GenBank/DDBJ whole genome shotgun (WGS) entry which is preliminary data.</text>
</comment>
<evidence type="ECO:0000256" key="3">
    <source>
        <dbReference type="ARBA" id="ARBA00022777"/>
    </source>
</evidence>
<dbReference type="NCBIfam" id="TIGR00045">
    <property type="entry name" value="glycerate kinase"/>
    <property type="match status" value="1"/>
</dbReference>
<gene>
    <name evidence="5" type="ORF">BJY24_002869</name>
</gene>
<keyword evidence="2 4" id="KW-0808">Transferase</keyword>
<dbReference type="RefSeq" id="WP_246829631.1">
    <property type="nucleotide sequence ID" value="NZ_JACHIT010000001.1"/>
</dbReference>
<keyword evidence="3 4" id="KW-0418">Kinase</keyword>
<dbReference type="EMBL" id="JACHIT010000001">
    <property type="protein sequence ID" value="MBB5914002.1"/>
    <property type="molecule type" value="Genomic_DNA"/>
</dbReference>
<protein>
    <submittedName>
        <fullName evidence="5">Glycerate kinase</fullName>
        <ecNumber evidence="5">2.7.1.31</ecNumber>
    </submittedName>
</protein>
<comment type="similarity">
    <text evidence="1 4">Belongs to the glycerate kinase type-1 family.</text>
</comment>